<evidence type="ECO:0000313" key="13">
    <source>
        <dbReference type="Proteomes" id="UP001431783"/>
    </source>
</evidence>
<dbReference type="Pfam" id="PF04389">
    <property type="entry name" value="Peptidase_M28"/>
    <property type="match status" value="1"/>
</dbReference>
<dbReference type="InterPro" id="IPR007484">
    <property type="entry name" value="Peptidase_M28"/>
</dbReference>
<sequence length="552" mass="62344">MWVEEIDEFFKGYLPYYVLIVLPLFIIISPINPIHASHEFPVYRMQHFDLHGVPYGSRSASVNLEARSLLNWKALRHCVVSKMKDLTIDQFRDIRTKAGALLTIVPNDLANLSKEEKQHFLSLESAMISQDVPIPIYFIKDSPEFEEIYTEITENSAVNDLKKSATEALFSSVAANGYQIVISPGTPNLKKDIKITTIQGQLVANNLKDEKISTIAIIAHYDSFGIAPELSFGADSNGSGVAVLFELIRIFSDLYEDPKTHGKANIIFLLTGGGKINFMGSKKWLEDQLDSLDGSIVQDSAFVMCLDTLGNSDSLYMHVSKPPKEGTAPHSFYKELKNAGEHKLNGSVEGVHKKINLADDILAWEHERYSIRRLPAFTLSTVKNYRDNSRNTILDVKDSLNVDRLVKNTRIIAEALASQIHNISNKSIIGKAFDVDRHHIESWLELIAKQPRSTQLLSSKDNYLLKAFKDYFDKNLQDTKVYYSSPDKRDPEYQFYDITQSVVNIYSVKPAVFDLFLTIAIVIYLAVIYLCVQKFSMLYVVACSLTSKNKCN</sequence>
<comment type="caution">
    <text evidence="12">The sequence shown here is derived from an EMBL/GenBank/DDBJ whole genome shotgun (WGS) entry which is preliminary data.</text>
</comment>
<keyword evidence="13" id="KW-1185">Reference proteome</keyword>
<dbReference type="PIRSF" id="PIRSF011018">
    <property type="entry name" value="Nicalin"/>
    <property type="match status" value="1"/>
</dbReference>
<feature type="transmembrane region" description="Helical" evidence="10">
    <location>
        <begin position="12"/>
        <end position="31"/>
    </location>
</feature>
<evidence type="ECO:0000259" key="11">
    <source>
        <dbReference type="Pfam" id="PF04389"/>
    </source>
</evidence>
<dbReference type="EMBL" id="JARQZJ010000141">
    <property type="protein sequence ID" value="KAK9892946.1"/>
    <property type="molecule type" value="Genomic_DNA"/>
</dbReference>
<proteinExistence type="inferred from homology"/>
<comment type="subcellular location">
    <subcellularLocation>
        <location evidence="1">Endoplasmic reticulum membrane</location>
        <topology evidence="1">Single-pass membrane protein</topology>
    </subcellularLocation>
</comment>
<evidence type="ECO:0000256" key="6">
    <source>
        <dbReference type="ARBA" id="ARBA00022989"/>
    </source>
</evidence>
<evidence type="ECO:0000256" key="7">
    <source>
        <dbReference type="ARBA" id="ARBA00023136"/>
    </source>
</evidence>
<organism evidence="12 13">
    <name type="scientific">Henosepilachna vigintioctopunctata</name>
    <dbReference type="NCBI Taxonomy" id="420089"/>
    <lineage>
        <taxon>Eukaryota</taxon>
        <taxon>Metazoa</taxon>
        <taxon>Ecdysozoa</taxon>
        <taxon>Arthropoda</taxon>
        <taxon>Hexapoda</taxon>
        <taxon>Insecta</taxon>
        <taxon>Pterygota</taxon>
        <taxon>Neoptera</taxon>
        <taxon>Endopterygota</taxon>
        <taxon>Coleoptera</taxon>
        <taxon>Polyphaga</taxon>
        <taxon>Cucujiformia</taxon>
        <taxon>Coccinelloidea</taxon>
        <taxon>Coccinellidae</taxon>
        <taxon>Epilachninae</taxon>
        <taxon>Epilachnini</taxon>
        <taxon>Henosepilachna</taxon>
    </lineage>
</organism>
<dbReference type="CDD" id="cd03882">
    <property type="entry name" value="M28_nicalin_like"/>
    <property type="match status" value="1"/>
</dbReference>
<accession>A0AAW1VB86</accession>
<keyword evidence="3 10" id="KW-0812">Transmembrane</keyword>
<evidence type="ECO:0000256" key="5">
    <source>
        <dbReference type="ARBA" id="ARBA00022824"/>
    </source>
</evidence>
<dbReference type="AlphaFoldDB" id="A0AAW1VB86"/>
<evidence type="ECO:0000256" key="8">
    <source>
        <dbReference type="ARBA" id="ARBA00023180"/>
    </source>
</evidence>
<gene>
    <name evidence="12" type="ORF">WA026_022817</name>
</gene>
<dbReference type="Gene3D" id="3.40.630.10">
    <property type="entry name" value="Zn peptidases"/>
    <property type="match status" value="1"/>
</dbReference>
<name>A0AAW1VB86_9CUCU</name>
<keyword evidence="5" id="KW-0256">Endoplasmic reticulum</keyword>
<keyword evidence="6 10" id="KW-1133">Transmembrane helix</keyword>
<evidence type="ECO:0000256" key="9">
    <source>
        <dbReference type="PIRNR" id="PIRNR011018"/>
    </source>
</evidence>
<keyword evidence="4" id="KW-0732">Signal</keyword>
<comment type="similarity">
    <text evidence="2 9">Belongs to the nicastrin family.</text>
</comment>
<dbReference type="InterPro" id="IPR016574">
    <property type="entry name" value="Nicalin"/>
</dbReference>
<evidence type="ECO:0000256" key="4">
    <source>
        <dbReference type="ARBA" id="ARBA00022729"/>
    </source>
</evidence>
<feature type="domain" description="Peptidase M28" evidence="11">
    <location>
        <begin position="212"/>
        <end position="374"/>
    </location>
</feature>
<evidence type="ECO:0000256" key="3">
    <source>
        <dbReference type="ARBA" id="ARBA00022692"/>
    </source>
</evidence>
<reference evidence="12 13" key="1">
    <citation type="submission" date="2023-03" db="EMBL/GenBank/DDBJ databases">
        <title>Genome insight into feeding habits of ladybird beetles.</title>
        <authorList>
            <person name="Li H.-S."/>
            <person name="Huang Y.-H."/>
            <person name="Pang H."/>
        </authorList>
    </citation>
    <scope>NUCLEOTIDE SEQUENCE [LARGE SCALE GENOMIC DNA]</scope>
    <source>
        <strain evidence="12">SYSU_2023b</strain>
        <tissue evidence="12">Whole body</tissue>
    </source>
</reference>
<protein>
    <recommendedName>
        <fullName evidence="9">Nicalin</fullName>
    </recommendedName>
</protein>
<keyword evidence="8" id="KW-0325">Glycoprotein</keyword>
<dbReference type="GO" id="GO:0009966">
    <property type="term" value="P:regulation of signal transduction"/>
    <property type="evidence" value="ECO:0007669"/>
    <property type="project" value="InterPro"/>
</dbReference>
<dbReference type="PANTHER" id="PTHR31826">
    <property type="entry name" value="NICALIN"/>
    <property type="match status" value="1"/>
</dbReference>
<dbReference type="Proteomes" id="UP001431783">
    <property type="component" value="Unassembled WGS sequence"/>
</dbReference>
<evidence type="ECO:0000313" key="12">
    <source>
        <dbReference type="EMBL" id="KAK9892946.1"/>
    </source>
</evidence>
<evidence type="ECO:0000256" key="1">
    <source>
        <dbReference type="ARBA" id="ARBA00004389"/>
    </source>
</evidence>
<dbReference type="GO" id="GO:0005789">
    <property type="term" value="C:endoplasmic reticulum membrane"/>
    <property type="evidence" value="ECO:0007669"/>
    <property type="project" value="UniProtKB-SubCell"/>
</dbReference>
<evidence type="ECO:0000256" key="2">
    <source>
        <dbReference type="ARBA" id="ARBA00007717"/>
    </source>
</evidence>
<dbReference type="SUPFAM" id="SSF53187">
    <property type="entry name" value="Zn-dependent exopeptidases"/>
    <property type="match status" value="1"/>
</dbReference>
<evidence type="ECO:0000256" key="10">
    <source>
        <dbReference type="SAM" id="Phobius"/>
    </source>
</evidence>
<keyword evidence="7 10" id="KW-0472">Membrane</keyword>
<feature type="transmembrane region" description="Helical" evidence="10">
    <location>
        <begin position="511"/>
        <end position="532"/>
    </location>
</feature>